<protein>
    <submittedName>
        <fullName evidence="1">Anthocyanidin 3-O-glucosyltransferase</fullName>
    </submittedName>
</protein>
<accession>A0A5A7PAM4</accession>
<organism evidence="1 2">
    <name type="scientific">Striga asiatica</name>
    <name type="common">Asiatic witchweed</name>
    <name type="synonym">Buchnera asiatica</name>
    <dbReference type="NCBI Taxonomy" id="4170"/>
    <lineage>
        <taxon>Eukaryota</taxon>
        <taxon>Viridiplantae</taxon>
        <taxon>Streptophyta</taxon>
        <taxon>Embryophyta</taxon>
        <taxon>Tracheophyta</taxon>
        <taxon>Spermatophyta</taxon>
        <taxon>Magnoliopsida</taxon>
        <taxon>eudicotyledons</taxon>
        <taxon>Gunneridae</taxon>
        <taxon>Pentapetalae</taxon>
        <taxon>asterids</taxon>
        <taxon>lamiids</taxon>
        <taxon>Lamiales</taxon>
        <taxon>Orobanchaceae</taxon>
        <taxon>Buchnereae</taxon>
        <taxon>Striga</taxon>
    </lineage>
</organism>
<comment type="caution">
    <text evidence="1">The sequence shown here is derived from an EMBL/GenBank/DDBJ whole genome shotgun (WGS) entry which is preliminary data.</text>
</comment>
<evidence type="ECO:0000313" key="1">
    <source>
        <dbReference type="EMBL" id="GER29879.1"/>
    </source>
</evidence>
<keyword evidence="2" id="KW-1185">Reference proteome</keyword>
<reference evidence="2" key="1">
    <citation type="journal article" date="2019" name="Curr. Biol.">
        <title>Genome Sequence of Striga asiatica Provides Insight into the Evolution of Plant Parasitism.</title>
        <authorList>
            <person name="Yoshida S."/>
            <person name="Kim S."/>
            <person name="Wafula E.K."/>
            <person name="Tanskanen J."/>
            <person name="Kim Y.M."/>
            <person name="Honaas L."/>
            <person name="Yang Z."/>
            <person name="Spallek T."/>
            <person name="Conn C.E."/>
            <person name="Ichihashi Y."/>
            <person name="Cheong K."/>
            <person name="Cui S."/>
            <person name="Der J.P."/>
            <person name="Gundlach H."/>
            <person name="Jiao Y."/>
            <person name="Hori C."/>
            <person name="Ishida J.K."/>
            <person name="Kasahara H."/>
            <person name="Kiba T."/>
            <person name="Kim M.S."/>
            <person name="Koo N."/>
            <person name="Laohavisit A."/>
            <person name="Lee Y.H."/>
            <person name="Lumba S."/>
            <person name="McCourt P."/>
            <person name="Mortimer J.C."/>
            <person name="Mutuku J.M."/>
            <person name="Nomura T."/>
            <person name="Sasaki-Sekimoto Y."/>
            <person name="Seto Y."/>
            <person name="Wang Y."/>
            <person name="Wakatake T."/>
            <person name="Sakakibara H."/>
            <person name="Demura T."/>
            <person name="Yamaguchi S."/>
            <person name="Yoneyama K."/>
            <person name="Manabe R.I."/>
            <person name="Nelson D.C."/>
            <person name="Schulman A.H."/>
            <person name="Timko M.P."/>
            <person name="dePamphilis C.W."/>
            <person name="Choi D."/>
            <person name="Shirasu K."/>
        </authorList>
    </citation>
    <scope>NUCLEOTIDE SEQUENCE [LARGE SCALE GENOMIC DNA]</scope>
    <source>
        <strain evidence="2">cv. UVA1</strain>
    </source>
</reference>
<evidence type="ECO:0000313" key="2">
    <source>
        <dbReference type="Proteomes" id="UP000325081"/>
    </source>
</evidence>
<gene>
    <name evidence="1" type="ORF">STAS_05778</name>
</gene>
<dbReference type="Proteomes" id="UP000325081">
    <property type="component" value="Unassembled WGS sequence"/>
</dbReference>
<name>A0A5A7PAM4_STRAF</name>
<proteinExistence type="predicted"/>
<dbReference type="EMBL" id="BKCP01004294">
    <property type="protein sequence ID" value="GER29879.1"/>
    <property type="molecule type" value="Genomic_DNA"/>
</dbReference>
<keyword evidence="1" id="KW-0808">Transferase</keyword>
<dbReference type="AlphaFoldDB" id="A0A5A7PAM4"/>
<dbReference type="GO" id="GO:0016740">
    <property type="term" value="F:transferase activity"/>
    <property type="evidence" value="ECO:0007669"/>
    <property type="project" value="UniProtKB-KW"/>
</dbReference>
<sequence>MVFIIRNIGFQFGVQIQTRFPLRSRAIRAFHNPVKSSRPRHRRQIPVTAVTPLEVLDGDVNPPQYCKELLHLLILRLGRRRVRSSAAAAFPGLPRLAVSLAVILPLSLVLKLHFLTATIREKSEVLR</sequence>